<evidence type="ECO:0000256" key="9">
    <source>
        <dbReference type="SAM" id="MobiDB-lite"/>
    </source>
</evidence>
<evidence type="ECO:0000259" key="12">
    <source>
        <dbReference type="Pfam" id="PF00912"/>
    </source>
</evidence>
<dbReference type="InterPro" id="IPR001460">
    <property type="entry name" value="PCN-bd_Tpept"/>
</dbReference>
<evidence type="ECO:0000256" key="6">
    <source>
        <dbReference type="ARBA" id="ARBA00023268"/>
    </source>
</evidence>
<evidence type="ECO:0000256" key="7">
    <source>
        <dbReference type="ARBA" id="ARBA00034000"/>
    </source>
</evidence>
<organism evidence="13 14">
    <name type="scientific">Streptomyces yaizuensis</name>
    <dbReference type="NCBI Taxonomy" id="2989713"/>
    <lineage>
        <taxon>Bacteria</taxon>
        <taxon>Bacillati</taxon>
        <taxon>Actinomycetota</taxon>
        <taxon>Actinomycetes</taxon>
        <taxon>Kitasatosporales</taxon>
        <taxon>Streptomycetaceae</taxon>
        <taxon>Streptomyces</taxon>
    </lineage>
</organism>
<feature type="domain" description="Penicillin-binding protein transpeptidase" evidence="11">
    <location>
        <begin position="354"/>
        <end position="602"/>
    </location>
</feature>
<evidence type="ECO:0000256" key="3">
    <source>
        <dbReference type="ARBA" id="ARBA00022676"/>
    </source>
</evidence>
<comment type="caution">
    <text evidence="13">The sequence shown here is derived from an EMBL/GenBank/DDBJ whole genome shotgun (WGS) entry which is preliminary data.</text>
</comment>
<dbReference type="PANTHER" id="PTHR32282">
    <property type="entry name" value="BINDING PROTEIN TRANSPEPTIDASE, PUTATIVE-RELATED"/>
    <property type="match status" value="1"/>
</dbReference>
<proteinExistence type="predicted"/>
<evidence type="ECO:0000256" key="4">
    <source>
        <dbReference type="ARBA" id="ARBA00022679"/>
    </source>
</evidence>
<feature type="region of interest" description="Disordered" evidence="9">
    <location>
        <begin position="661"/>
        <end position="767"/>
    </location>
</feature>
<evidence type="ECO:0000256" key="2">
    <source>
        <dbReference type="ARBA" id="ARBA00022670"/>
    </source>
</evidence>
<feature type="compositionally biased region" description="Low complexity" evidence="9">
    <location>
        <begin position="720"/>
        <end position="736"/>
    </location>
</feature>
<keyword evidence="6" id="KW-0511">Multifunctional enzyme</keyword>
<evidence type="ECO:0000313" key="14">
    <source>
        <dbReference type="Proteomes" id="UP001291653"/>
    </source>
</evidence>
<comment type="catalytic activity">
    <reaction evidence="7">
        <text>Preferential cleavage: (Ac)2-L-Lys-D-Ala-|-D-Ala. Also transpeptidation of peptidyl-alanyl moieties that are N-acyl substituents of D-alanine.</text>
        <dbReference type="EC" id="3.4.16.4"/>
    </reaction>
</comment>
<evidence type="ECO:0000313" key="13">
    <source>
        <dbReference type="EMBL" id="GLF94418.1"/>
    </source>
</evidence>
<feature type="compositionally biased region" description="Gly residues" evidence="9">
    <location>
        <begin position="742"/>
        <end position="756"/>
    </location>
</feature>
<evidence type="ECO:0000256" key="5">
    <source>
        <dbReference type="ARBA" id="ARBA00022801"/>
    </source>
</evidence>
<reference evidence="13 14" key="1">
    <citation type="submission" date="2022-10" db="EMBL/GenBank/DDBJ databases">
        <title>Draft genome sequence of Streptomyces sp. YSPA8.</title>
        <authorList>
            <person name="Moriuchi R."/>
            <person name="Dohra H."/>
            <person name="Yamamura H."/>
            <person name="Kodani S."/>
        </authorList>
    </citation>
    <scope>NUCLEOTIDE SEQUENCE [LARGE SCALE GENOMIC DNA]</scope>
    <source>
        <strain evidence="13 14">YSPA8</strain>
    </source>
</reference>
<keyword evidence="10" id="KW-0472">Membrane</keyword>
<feature type="transmembrane region" description="Helical" evidence="10">
    <location>
        <begin position="35"/>
        <end position="54"/>
    </location>
</feature>
<comment type="catalytic activity">
    <reaction evidence="8">
        <text>[GlcNAc-(1-&gt;4)-Mur2Ac(oyl-L-Ala-gamma-D-Glu-L-Lys-D-Ala-D-Ala)](n)-di-trans,octa-cis-undecaprenyl diphosphate + beta-D-GlcNAc-(1-&gt;4)-Mur2Ac(oyl-L-Ala-gamma-D-Glu-L-Lys-D-Ala-D-Ala)-di-trans,octa-cis-undecaprenyl diphosphate = [GlcNAc-(1-&gt;4)-Mur2Ac(oyl-L-Ala-gamma-D-Glu-L-Lys-D-Ala-D-Ala)](n+1)-di-trans,octa-cis-undecaprenyl diphosphate + di-trans,octa-cis-undecaprenyl diphosphate + H(+)</text>
        <dbReference type="Rhea" id="RHEA:23708"/>
        <dbReference type="Rhea" id="RHEA-COMP:9602"/>
        <dbReference type="Rhea" id="RHEA-COMP:9603"/>
        <dbReference type="ChEBI" id="CHEBI:15378"/>
        <dbReference type="ChEBI" id="CHEBI:58405"/>
        <dbReference type="ChEBI" id="CHEBI:60033"/>
        <dbReference type="ChEBI" id="CHEBI:78435"/>
        <dbReference type="EC" id="2.4.99.28"/>
    </reaction>
</comment>
<dbReference type="Proteomes" id="UP001291653">
    <property type="component" value="Unassembled WGS sequence"/>
</dbReference>
<keyword evidence="2" id="KW-0645">Protease</keyword>
<dbReference type="SUPFAM" id="SSF53955">
    <property type="entry name" value="Lysozyme-like"/>
    <property type="match status" value="1"/>
</dbReference>
<feature type="compositionally biased region" description="Low complexity" evidence="9">
    <location>
        <begin position="700"/>
        <end position="712"/>
    </location>
</feature>
<dbReference type="InterPro" id="IPR023346">
    <property type="entry name" value="Lysozyme-like_dom_sf"/>
</dbReference>
<keyword evidence="3" id="KW-0328">Glycosyltransferase</keyword>
<dbReference type="InterPro" id="IPR036950">
    <property type="entry name" value="PBP_transglycosylase"/>
</dbReference>
<protein>
    <submittedName>
        <fullName evidence="13">Penicillin-binding protein</fullName>
    </submittedName>
</protein>
<dbReference type="InterPro" id="IPR012338">
    <property type="entry name" value="Beta-lactam/transpept-like"/>
</dbReference>
<keyword evidence="1" id="KW-0121">Carboxypeptidase</keyword>
<name>A0ABQ5NW92_9ACTN</name>
<keyword evidence="10" id="KW-0812">Transmembrane</keyword>
<dbReference type="Pfam" id="PF00905">
    <property type="entry name" value="Transpeptidase"/>
    <property type="match status" value="1"/>
</dbReference>
<evidence type="ECO:0000256" key="1">
    <source>
        <dbReference type="ARBA" id="ARBA00022645"/>
    </source>
</evidence>
<evidence type="ECO:0000259" key="11">
    <source>
        <dbReference type="Pfam" id="PF00905"/>
    </source>
</evidence>
<dbReference type="Gene3D" id="3.40.710.10">
    <property type="entry name" value="DD-peptidase/beta-lactamase superfamily"/>
    <property type="match status" value="1"/>
</dbReference>
<evidence type="ECO:0000256" key="8">
    <source>
        <dbReference type="ARBA" id="ARBA00049902"/>
    </source>
</evidence>
<feature type="domain" description="Glycosyl transferase family 51" evidence="12">
    <location>
        <begin position="78"/>
        <end position="255"/>
    </location>
</feature>
<sequence>MGRAEARRERELEARAARKAARPRGLRRFFTWKKLLGTFLGVCLLGMGAFYAVYVMTPVPKANAEAELQSNVYKYRDGSILARTGKLNREIIGLERIPKDIQFAFVAAENKSFFKDSGVDIKGTTRGLLNTVTGKGKQGGSTITQQYVKNYYLNQDQTISRKLKELVISLKVDDEKSKEDILAGYINTSYYGRGAYGIQAAAQAYYRVDAEDLSLEQGAYLAALLQAPNQYDWALATDTGKRLVKERWAYTLDNMVEEGWLEPSQRQGMEFAVPKDPRAAPGMEGQVGYLVDAANAELERQGISEEDIRAGGWTITLNVDKKRQEALERSVETELESKLDRKGNEKHATIQAGATSVDPETGEVVALYGGVGATEHWLSNATRRDYQPASTFKPVVLAAALENESQTQDGEPIDLNTLYDGTSKRPVEGSDIPFAPQNINDKDHGPITVQEATNNSVNSVYAQMLVDVTPGRTKETALAMGMRDGKAFEERPAMSLGTMNASTWDMAGVYATFAHHGKKVTPTIVKSAEHRVRKATLDQDGIGGQAISRETADTVTSALQDVVAVGSGTAAQGDYQAAGKTGTSERNVTAWYAGYTPKLVTVVGLMGASPDGKRQVTLTDTVGEGRVNGGGIPAEIWKTYTSGALGGDAGAQFDLEVKEPAERLPDPGPTESSLPPSPPATEEEEEQQEETPKEEETPDESNLPTGPTSSAPVTPPSPPQTSQSPQQPEPGASGSSSPPPGETGGGEPGRPGGGNSGDEPGNAGFRR</sequence>
<dbReference type="SUPFAM" id="SSF56601">
    <property type="entry name" value="beta-lactamase/transpeptidase-like"/>
    <property type="match status" value="1"/>
</dbReference>
<keyword evidence="4" id="KW-0808">Transferase</keyword>
<dbReference type="Pfam" id="PF00912">
    <property type="entry name" value="Transgly"/>
    <property type="match status" value="1"/>
</dbReference>
<gene>
    <name evidence="13" type="ORF">SYYSPA8_08995</name>
</gene>
<dbReference type="Gene3D" id="1.10.3810.10">
    <property type="entry name" value="Biosynthetic peptidoglycan transglycosylase-like"/>
    <property type="match status" value="1"/>
</dbReference>
<keyword evidence="5" id="KW-0378">Hydrolase</keyword>
<keyword evidence="14" id="KW-1185">Reference proteome</keyword>
<keyword evidence="10" id="KW-1133">Transmembrane helix</keyword>
<dbReference type="RefSeq" id="WP_323446507.1">
    <property type="nucleotide sequence ID" value="NZ_BSBI01000003.1"/>
</dbReference>
<dbReference type="InterPro" id="IPR050396">
    <property type="entry name" value="Glycosyltr_51/Transpeptidase"/>
</dbReference>
<dbReference type="InterPro" id="IPR001264">
    <property type="entry name" value="Glyco_trans_51"/>
</dbReference>
<evidence type="ECO:0000256" key="10">
    <source>
        <dbReference type="SAM" id="Phobius"/>
    </source>
</evidence>
<dbReference type="EMBL" id="BSBI01000003">
    <property type="protein sequence ID" value="GLF94418.1"/>
    <property type="molecule type" value="Genomic_DNA"/>
</dbReference>
<dbReference type="PANTHER" id="PTHR32282:SF34">
    <property type="entry name" value="PENICILLIN-BINDING PROTEIN 1A"/>
    <property type="match status" value="1"/>
</dbReference>
<accession>A0ABQ5NW92</accession>